<evidence type="ECO:0000313" key="1">
    <source>
        <dbReference type="EMBL" id="SFD40440.1"/>
    </source>
</evidence>
<gene>
    <name evidence="1" type="ORF">SAMN02745724_04430</name>
</gene>
<dbReference type="AlphaFoldDB" id="A0A1I1SBR0"/>
<proteinExistence type="predicted"/>
<sequence>MINLDLTFTDVEDFYLKFEPQWQSTLSKLEKKIIKPSRLTASEIMTIVIAFHRSDYRDFITYYINHVCQCWQKEFTQLVS</sequence>
<accession>A0A1I1SBR0</accession>
<dbReference type="EMBL" id="FOLO01000054">
    <property type="protein sequence ID" value="SFD40440.1"/>
    <property type="molecule type" value="Genomic_DNA"/>
</dbReference>
<keyword evidence="2" id="KW-1185">Reference proteome</keyword>
<protein>
    <submittedName>
        <fullName evidence="1">Uncharacterized protein</fullName>
    </submittedName>
</protein>
<name>A0A1I1SBR0_9GAMM</name>
<dbReference type="STRING" id="1123010.SAMN02745724_04430"/>
<dbReference type="Proteomes" id="UP000198862">
    <property type="component" value="Unassembled WGS sequence"/>
</dbReference>
<evidence type="ECO:0000313" key="2">
    <source>
        <dbReference type="Proteomes" id="UP000198862"/>
    </source>
</evidence>
<reference evidence="1 2" key="1">
    <citation type="submission" date="2016-10" db="EMBL/GenBank/DDBJ databases">
        <authorList>
            <person name="de Groot N.N."/>
        </authorList>
    </citation>
    <scope>NUCLEOTIDE SEQUENCE [LARGE SCALE GENOMIC DNA]</scope>
    <source>
        <strain evidence="1 2">DSM 6059</strain>
    </source>
</reference>
<organism evidence="1 2">
    <name type="scientific">Pseudoalteromonas denitrificans DSM 6059</name>
    <dbReference type="NCBI Taxonomy" id="1123010"/>
    <lineage>
        <taxon>Bacteria</taxon>
        <taxon>Pseudomonadati</taxon>
        <taxon>Pseudomonadota</taxon>
        <taxon>Gammaproteobacteria</taxon>
        <taxon>Alteromonadales</taxon>
        <taxon>Pseudoalteromonadaceae</taxon>
        <taxon>Pseudoalteromonas</taxon>
    </lineage>
</organism>